<dbReference type="Proteomes" id="UP000593574">
    <property type="component" value="Unassembled WGS sequence"/>
</dbReference>
<dbReference type="Pfam" id="PF17137">
    <property type="entry name" value="DUF5110"/>
    <property type="match status" value="1"/>
</dbReference>
<dbReference type="InterPro" id="IPR013780">
    <property type="entry name" value="Glyco_hydro_b"/>
</dbReference>
<sequence>MPDLGSDKLQPLLPKGIWLSFDFDDSHPDLPALYLQGGYIIPFGPPHQHVGESNPLDDLTLIVALDEHGKAKGSLFEDDGDGYGFTEGEYLLTHYVAELESSVVTVKVSKTEGLWKRPNRRLHVQLLIGEGAMLDAWGYDGEDLQIEMPSKIEVSKLISSSKEHHRLRL</sequence>
<dbReference type="EMBL" id="JABEZV010000005">
    <property type="protein sequence ID" value="MBA0711122.1"/>
    <property type="molecule type" value="Genomic_DNA"/>
</dbReference>
<dbReference type="AlphaFoldDB" id="A0A7J8ZHN9"/>
<accession>A0A7J8ZHN9</accession>
<comment type="caution">
    <text evidence="2">The sequence shown here is derived from an EMBL/GenBank/DDBJ whole genome shotgun (WGS) entry which is preliminary data.</text>
</comment>
<name>A0A7J8ZHN9_9ROSI</name>
<gene>
    <name evidence="2" type="ORF">Golax_010344</name>
</gene>
<organism evidence="2 3">
    <name type="scientific">Gossypium laxum</name>
    <dbReference type="NCBI Taxonomy" id="34288"/>
    <lineage>
        <taxon>Eukaryota</taxon>
        <taxon>Viridiplantae</taxon>
        <taxon>Streptophyta</taxon>
        <taxon>Embryophyta</taxon>
        <taxon>Tracheophyta</taxon>
        <taxon>Spermatophyta</taxon>
        <taxon>Magnoliopsida</taxon>
        <taxon>eudicotyledons</taxon>
        <taxon>Gunneridae</taxon>
        <taxon>Pentapetalae</taxon>
        <taxon>rosids</taxon>
        <taxon>malvids</taxon>
        <taxon>Malvales</taxon>
        <taxon>Malvaceae</taxon>
        <taxon>Malvoideae</taxon>
        <taxon>Gossypium</taxon>
    </lineage>
</organism>
<dbReference type="InterPro" id="IPR033403">
    <property type="entry name" value="DUF5110"/>
</dbReference>
<evidence type="ECO:0000313" key="2">
    <source>
        <dbReference type="EMBL" id="MBA0711122.1"/>
    </source>
</evidence>
<evidence type="ECO:0000313" key="3">
    <source>
        <dbReference type="Proteomes" id="UP000593574"/>
    </source>
</evidence>
<reference evidence="2 3" key="1">
    <citation type="journal article" date="2019" name="Genome Biol. Evol.">
        <title>Insights into the evolution of the New World diploid cottons (Gossypium, subgenus Houzingenia) based on genome sequencing.</title>
        <authorList>
            <person name="Grover C.E."/>
            <person name="Arick M.A. 2nd"/>
            <person name="Thrash A."/>
            <person name="Conover J.L."/>
            <person name="Sanders W.S."/>
            <person name="Peterson D.G."/>
            <person name="Frelichowski J.E."/>
            <person name="Scheffler J.A."/>
            <person name="Scheffler B.E."/>
            <person name="Wendel J.F."/>
        </authorList>
    </citation>
    <scope>NUCLEOTIDE SEQUENCE [LARGE SCALE GENOMIC DNA]</scope>
    <source>
        <strain evidence="2">4</strain>
        <tissue evidence="2">Leaf</tissue>
    </source>
</reference>
<feature type="non-terminal residue" evidence="2">
    <location>
        <position position="1"/>
    </location>
</feature>
<feature type="domain" description="DUF5110" evidence="1">
    <location>
        <begin position="59"/>
        <end position="127"/>
    </location>
</feature>
<proteinExistence type="predicted"/>
<keyword evidence="3" id="KW-1185">Reference proteome</keyword>
<evidence type="ECO:0000259" key="1">
    <source>
        <dbReference type="Pfam" id="PF17137"/>
    </source>
</evidence>
<protein>
    <recommendedName>
        <fullName evidence="1">DUF5110 domain-containing protein</fullName>
    </recommendedName>
</protein>
<dbReference type="Gene3D" id="2.60.40.1180">
    <property type="entry name" value="Golgi alpha-mannosidase II"/>
    <property type="match status" value="1"/>
</dbReference>